<dbReference type="GO" id="GO:0005737">
    <property type="term" value="C:cytoplasm"/>
    <property type="evidence" value="ECO:0007669"/>
    <property type="project" value="TreeGrafter"/>
</dbReference>
<evidence type="ECO:0000313" key="6">
    <source>
        <dbReference type="Proteomes" id="UP000678499"/>
    </source>
</evidence>
<dbReference type="AlphaFoldDB" id="A0A7R9BSX8"/>
<dbReference type="PROSITE" id="PS50054">
    <property type="entry name" value="TYR_PHOSPHATASE_DUAL"/>
    <property type="match status" value="1"/>
</dbReference>
<organism evidence="5">
    <name type="scientific">Notodromas monacha</name>
    <dbReference type="NCBI Taxonomy" id="399045"/>
    <lineage>
        <taxon>Eukaryota</taxon>
        <taxon>Metazoa</taxon>
        <taxon>Ecdysozoa</taxon>
        <taxon>Arthropoda</taxon>
        <taxon>Crustacea</taxon>
        <taxon>Oligostraca</taxon>
        <taxon>Ostracoda</taxon>
        <taxon>Podocopa</taxon>
        <taxon>Podocopida</taxon>
        <taxon>Cypridocopina</taxon>
        <taxon>Cypridoidea</taxon>
        <taxon>Cyprididae</taxon>
        <taxon>Notodromas</taxon>
    </lineage>
</organism>
<evidence type="ECO:0000259" key="3">
    <source>
        <dbReference type="PROSITE" id="PS50054"/>
    </source>
</evidence>
<dbReference type="Pfam" id="PF00782">
    <property type="entry name" value="DSPc"/>
    <property type="match status" value="1"/>
</dbReference>
<evidence type="ECO:0008006" key="7">
    <source>
        <dbReference type="Google" id="ProtNLM"/>
    </source>
</evidence>
<dbReference type="InterPro" id="IPR020422">
    <property type="entry name" value="TYR_PHOSPHATASE_DUAL_dom"/>
</dbReference>
<keyword evidence="2" id="KW-0904">Protein phosphatase</keyword>
<accession>A0A7R9BSX8</accession>
<dbReference type="InterPro" id="IPR029021">
    <property type="entry name" value="Prot-tyrosine_phosphatase-like"/>
</dbReference>
<keyword evidence="6" id="KW-1185">Reference proteome</keyword>
<protein>
    <recommendedName>
        <fullName evidence="7">Dual specificity protein phosphatase 19</fullName>
    </recommendedName>
</protein>
<evidence type="ECO:0000256" key="1">
    <source>
        <dbReference type="ARBA" id="ARBA00022801"/>
    </source>
</evidence>
<dbReference type="Gene3D" id="3.90.190.10">
    <property type="entry name" value="Protein tyrosine phosphatase superfamily"/>
    <property type="match status" value="1"/>
</dbReference>
<dbReference type="PANTHER" id="PTHR46377">
    <property type="entry name" value="DUAL SPECIFICITY PROTEIN PHOSPHATASE 19"/>
    <property type="match status" value="1"/>
</dbReference>
<dbReference type="InterPro" id="IPR000340">
    <property type="entry name" value="Dual-sp_phosphatase_cat-dom"/>
</dbReference>
<dbReference type="PANTHER" id="PTHR46377:SF1">
    <property type="entry name" value="DUAL SPECIFICITY PROTEIN PHOSPHATASE 19"/>
    <property type="match status" value="1"/>
</dbReference>
<proteinExistence type="predicted"/>
<dbReference type="SUPFAM" id="SSF52799">
    <property type="entry name" value="(Phosphotyrosine protein) phosphatases II"/>
    <property type="match status" value="1"/>
</dbReference>
<evidence type="ECO:0000259" key="4">
    <source>
        <dbReference type="PROSITE" id="PS50056"/>
    </source>
</evidence>
<dbReference type="PROSITE" id="PS00383">
    <property type="entry name" value="TYR_PHOSPHATASE_1"/>
    <property type="match status" value="1"/>
</dbReference>
<gene>
    <name evidence="5" type="ORF">NMOB1V02_LOCUS7586</name>
</gene>
<dbReference type="PROSITE" id="PS50056">
    <property type="entry name" value="TYR_PHOSPHATASE_2"/>
    <property type="match status" value="1"/>
</dbReference>
<dbReference type="GO" id="GO:0008579">
    <property type="term" value="F:JUN kinase phosphatase activity"/>
    <property type="evidence" value="ECO:0007669"/>
    <property type="project" value="TreeGrafter"/>
</dbReference>
<name>A0A7R9BSX8_9CRUS</name>
<evidence type="ECO:0000256" key="2">
    <source>
        <dbReference type="ARBA" id="ARBA00022912"/>
    </source>
</evidence>
<keyword evidence="1" id="KW-0378">Hydrolase</keyword>
<feature type="domain" description="Tyrosine specific protein phosphatases" evidence="4">
    <location>
        <begin position="159"/>
        <end position="204"/>
    </location>
</feature>
<dbReference type="InterPro" id="IPR000387">
    <property type="entry name" value="Tyr_Pase_dom"/>
</dbReference>
<sequence>MFAVESARMMRLIHCIDEAVMLSNLLKDRRDHLKHVQTEVRYPDGQVVIESGYHSGSSSPQVLPERRLGFIPDLTPDLGVAVVLPGLLMGSQNAAFEERVLRRFAVSHILDVGSHAMTDQDEPEFREKIVQRTVEMLDIPETPLIGLLPYCFSFIDGAREKGGCCLVHCNAGVSRSAAVVIAYLMKSEGMTYRSAHDYLKSLRPCIRPNDGFIRQLLEYEEDLFA</sequence>
<reference evidence="5" key="1">
    <citation type="submission" date="2020-11" db="EMBL/GenBank/DDBJ databases">
        <authorList>
            <person name="Tran Van P."/>
        </authorList>
    </citation>
    <scope>NUCLEOTIDE SEQUENCE</scope>
</reference>
<dbReference type="OrthoDB" id="10252009at2759"/>
<dbReference type="SMART" id="SM00195">
    <property type="entry name" value="DSPc"/>
    <property type="match status" value="1"/>
</dbReference>
<dbReference type="EMBL" id="CAJPEX010001853">
    <property type="protein sequence ID" value="CAG0920074.1"/>
    <property type="molecule type" value="Genomic_DNA"/>
</dbReference>
<feature type="domain" description="Tyrosine-protein phosphatase" evidence="3">
    <location>
        <begin position="79"/>
        <end position="225"/>
    </location>
</feature>
<dbReference type="Proteomes" id="UP000678499">
    <property type="component" value="Unassembled WGS sequence"/>
</dbReference>
<dbReference type="InterPro" id="IPR016130">
    <property type="entry name" value="Tyr_Pase_AS"/>
</dbReference>
<dbReference type="EMBL" id="OA883890">
    <property type="protein sequence ID" value="CAD7279922.1"/>
    <property type="molecule type" value="Genomic_DNA"/>
</dbReference>
<evidence type="ECO:0000313" key="5">
    <source>
        <dbReference type="EMBL" id="CAD7279922.1"/>
    </source>
</evidence>